<dbReference type="GO" id="GO:0031267">
    <property type="term" value="F:small GTPase binding"/>
    <property type="evidence" value="ECO:0007669"/>
    <property type="project" value="InterPro"/>
</dbReference>
<keyword evidence="9" id="KW-0479">Metal-binding</keyword>
<keyword evidence="8" id="KW-0808">Transferase</keyword>
<dbReference type="EMBL" id="CACRXK020001475">
    <property type="protein sequence ID" value="CAB3989365.1"/>
    <property type="molecule type" value="Genomic_DNA"/>
</dbReference>
<dbReference type="FunFam" id="2.30.29.30:FF:000308">
    <property type="entry name" value="Rho-associated protein kinase 1"/>
    <property type="match status" value="1"/>
</dbReference>
<evidence type="ECO:0000313" key="20">
    <source>
        <dbReference type="Proteomes" id="UP001152795"/>
    </source>
</evidence>
<keyword evidence="11 19" id="KW-0418">Kinase</keyword>
<evidence type="ECO:0000256" key="8">
    <source>
        <dbReference type="ARBA" id="ARBA00022679"/>
    </source>
</evidence>
<evidence type="ECO:0000256" key="12">
    <source>
        <dbReference type="ARBA" id="ARBA00022833"/>
    </source>
</evidence>
<evidence type="ECO:0000313" key="19">
    <source>
        <dbReference type="EMBL" id="CAB3989365.1"/>
    </source>
</evidence>
<evidence type="ECO:0000256" key="13">
    <source>
        <dbReference type="ARBA" id="ARBA00022840"/>
    </source>
</evidence>
<dbReference type="GO" id="GO:0072518">
    <property type="term" value="F:Rho-dependent protein serine/threonine kinase activity"/>
    <property type="evidence" value="ECO:0007669"/>
    <property type="project" value="TreeGrafter"/>
</dbReference>
<keyword evidence="5" id="KW-0963">Cytoplasm</keyword>
<dbReference type="GO" id="GO:0030866">
    <property type="term" value="P:cortical actin cytoskeleton organization"/>
    <property type="evidence" value="ECO:0007669"/>
    <property type="project" value="TreeGrafter"/>
</dbReference>
<dbReference type="InterPro" id="IPR057529">
    <property type="entry name" value="MRCK/ROCK_PH"/>
</dbReference>
<dbReference type="InterPro" id="IPR011993">
    <property type="entry name" value="PH-like_dom_sf"/>
</dbReference>
<dbReference type="SUPFAM" id="SSF57889">
    <property type="entry name" value="Cysteine-rich domain"/>
    <property type="match status" value="1"/>
</dbReference>
<evidence type="ECO:0000256" key="5">
    <source>
        <dbReference type="ARBA" id="ARBA00022490"/>
    </source>
</evidence>
<dbReference type="Gene3D" id="3.30.60.20">
    <property type="match status" value="1"/>
</dbReference>
<keyword evidence="7" id="KW-0597">Phosphoprotein</keyword>
<dbReference type="Proteomes" id="UP001152795">
    <property type="component" value="Unassembled WGS sequence"/>
</dbReference>
<keyword evidence="13" id="KW-0067">ATP-binding</keyword>
<dbReference type="GO" id="GO:0046872">
    <property type="term" value="F:metal ion binding"/>
    <property type="evidence" value="ECO:0007669"/>
    <property type="project" value="UniProtKB-KW"/>
</dbReference>
<dbReference type="Gene3D" id="1.20.5.340">
    <property type="match status" value="1"/>
</dbReference>
<keyword evidence="10" id="KW-0547">Nucleotide-binding</keyword>
<dbReference type="PANTHER" id="PTHR22988">
    <property type="entry name" value="MYOTONIC DYSTROPHY S/T KINASE-RELATED"/>
    <property type="match status" value="1"/>
</dbReference>
<evidence type="ECO:0000256" key="18">
    <source>
        <dbReference type="SAM" id="MobiDB-lite"/>
    </source>
</evidence>
<keyword evidence="16" id="KW-0206">Cytoskeleton</keyword>
<dbReference type="GO" id="GO:0007266">
    <property type="term" value="P:Rho protein signal transduction"/>
    <property type="evidence" value="ECO:0007669"/>
    <property type="project" value="UniProtKB-UniRule"/>
</dbReference>
<dbReference type="SMART" id="SM00109">
    <property type="entry name" value="C1"/>
    <property type="match status" value="1"/>
</dbReference>
<reference evidence="19" key="1">
    <citation type="submission" date="2020-04" db="EMBL/GenBank/DDBJ databases">
        <authorList>
            <person name="Alioto T."/>
            <person name="Alioto T."/>
            <person name="Gomez Garrido J."/>
        </authorList>
    </citation>
    <scope>NUCLEOTIDE SEQUENCE</scope>
    <source>
        <strain evidence="19">A484AB</strain>
    </source>
</reference>
<dbReference type="OrthoDB" id="6019793at2759"/>
<evidence type="ECO:0000256" key="17">
    <source>
        <dbReference type="SAM" id="Coils"/>
    </source>
</evidence>
<keyword evidence="14" id="KW-0460">Magnesium</keyword>
<dbReference type="GO" id="GO:0000281">
    <property type="term" value="P:mitotic cytokinesis"/>
    <property type="evidence" value="ECO:0007669"/>
    <property type="project" value="TreeGrafter"/>
</dbReference>
<dbReference type="Gene3D" id="1.20.5.730">
    <property type="entry name" value="Single helix bin"/>
    <property type="match status" value="1"/>
</dbReference>
<dbReference type="InterPro" id="IPR002219">
    <property type="entry name" value="PKC_DAG/PE"/>
</dbReference>
<dbReference type="CDD" id="cd20813">
    <property type="entry name" value="C1_ROCK"/>
    <property type="match status" value="1"/>
</dbReference>
<evidence type="ECO:0000256" key="11">
    <source>
        <dbReference type="ARBA" id="ARBA00022777"/>
    </source>
</evidence>
<dbReference type="Pfam" id="PF25346">
    <property type="entry name" value="PH_MRCK"/>
    <property type="match status" value="1"/>
</dbReference>
<evidence type="ECO:0000256" key="9">
    <source>
        <dbReference type="ARBA" id="ARBA00022723"/>
    </source>
</evidence>
<comment type="similarity">
    <text evidence="3">Belongs to the protein kinase superfamily. AGC Ser/Thr protein kinase family.</text>
</comment>
<dbReference type="Pfam" id="PF08912">
    <property type="entry name" value="Rho_Binding"/>
    <property type="match status" value="1"/>
</dbReference>
<comment type="cofactor">
    <cofactor evidence="1">
        <name>Mg(2+)</name>
        <dbReference type="ChEBI" id="CHEBI:18420"/>
    </cofactor>
</comment>
<dbReference type="InterPro" id="IPR015008">
    <property type="entry name" value="ROCK_Rho-bd_dom"/>
</dbReference>
<keyword evidence="15 17" id="KW-0175">Coiled coil</keyword>
<dbReference type="GO" id="GO:0005856">
    <property type="term" value="C:cytoskeleton"/>
    <property type="evidence" value="ECO:0007669"/>
    <property type="project" value="UniProtKB-SubCell"/>
</dbReference>
<comment type="subcellular location">
    <subcellularLocation>
        <location evidence="2">Cytoplasm</location>
        <location evidence="2">Cytoskeleton</location>
    </subcellularLocation>
</comment>
<dbReference type="InterPro" id="IPR050839">
    <property type="entry name" value="Rho-assoc_Ser/Thr_Kinase"/>
</dbReference>
<keyword evidence="12" id="KW-0862">Zinc</keyword>
<feature type="coiled-coil region" evidence="17">
    <location>
        <begin position="616"/>
        <end position="689"/>
    </location>
</feature>
<evidence type="ECO:0000256" key="6">
    <source>
        <dbReference type="ARBA" id="ARBA00022527"/>
    </source>
</evidence>
<dbReference type="GO" id="GO:0048598">
    <property type="term" value="P:embryonic morphogenesis"/>
    <property type="evidence" value="ECO:0007669"/>
    <property type="project" value="TreeGrafter"/>
</dbReference>
<organism evidence="19 20">
    <name type="scientific">Paramuricea clavata</name>
    <name type="common">Red gorgonian</name>
    <name type="synonym">Violescent sea-whip</name>
    <dbReference type="NCBI Taxonomy" id="317549"/>
    <lineage>
        <taxon>Eukaryota</taxon>
        <taxon>Metazoa</taxon>
        <taxon>Cnidaria</taxon>
        <taxon>Anthozoa</taxon>
        <taxon>Octocorallia</taxon>
        <taxon>Malacalcyonacea</taxon>
        <taxon>Plexauridae</taxon>
        <taxon>Paramuricea</taxon>
    </lineage>
</organism>
<dbReference type="Gene3D" id="2.30.29.30">
    <property type="entry name" value="Pleckstrin-homology domain (PH domain)/Phosphotyrosine-binding domain (PTB)"/>
    <property type="match status" value="1"/>
</dbReference>
<proteinExistence type="inferred from homology"/>
<dbReference type="CDD" id="cd01242">
    <property type="entry name" value="PH_ROCK"/>
    <property type="match status" value="1"/>
</dbReference>
<feature type="region of interest" description="Disordered" evidence="18">
    <location>
        <begin position="559"/>
        <end position="578"/>
    </location>
</feature>
<evidence type="ECO:0000256" key="1">
    <source>
        <dbReference type="ARBA" id="ARBA00001946"/>
    </source>
</evidence>
<dbReference type="AlphaFoldDB" id="A0A6S7GCD0"/>
<dbReference type="CDD" id="cd22250">
    <property type="entry name" value="ROCK_SBD"/>
    <property type="match status" value="1"/>
</dbReference>
<evidence type="ECO:0000256" key="16">
    <source>
        <dbReference type="ARBA" id="ARBA00023212"/>
    </source>
</evidence>
<dbReference type="EC" id="2.7.11.1" evidence="4"/>
<gene>
    <name evidence="19" type="ORF">PACLA_8A043081</name>
</gene>
<evidence type="ECO:0000256" key="4">
    <source>
        <dbReference type="ARBA" id="ARBA00012513"/>
    </source>
</evidence>
<keyword evidence="20" id="KW-1185">Reference proteome</keyword>
<dbReference type="PROSITE" id="PS50081">
    <property type="entry name" value="ZF_DAG_PE_2"/>
    <property type="match status" value="1"/>
</dbReference>
<dbReference type="GO" id="GO:0031032">
    <property type="term" value="P:actomyosin structure organization"/>
    <property type="evidence" value="ECO:0007669"/>
    <property type="project" value="TreeGrafter"/>
</dbReference>
<dbReference type="GO" id="GO:0005737">
    <property type="term" value="C:cytoplasm"/>
    <property type="evidence" value="ECO:0007669"/>
    <property type="project" value="TreeGrafter"/>
</dbReference>
<protein>
    <recommendedName>
        <fullName evidence="4">non-specific serine/threonine protein kinase</fullName>
        <ecNumber evidence="4">2.7.11.1</ecNumber>
    </recommendedName>
</protein>
<dbReference type="SUPFAM" id="SSF50729">
    <property type="entry name" value="PH domain-like"/>
    <property type="match status" value="1"/>
</dbReference>
<dbReference type="SUPFAM" id="SSF103652">
    <property type="entry name" value="G protein-binding domain"/>
    <property type="match status" value="1"/>
</dbReference>
<sequence length="894" mass="103745">MEALDQQLAKEKSAKDEAENNLKAITAKLEKISKELETEVEARKRAETSNRELERNAALYKHDLREAQRRCEFESEAKRKAENKVQDLQSRLDTDHGAKAEIALTLQNVQTKSGQLEKTVSELREKLQIETDAGSKIRKNYDDLKKQYTILEHSFKELQDKHRLTAESKGALEKELIRLQASLQSELSTKKQTDSQKMELEAHFMEMKRENELLRNKLAEATLMQKKLEQDIVALQKEKANIEYDKIAETQKFDQAIAGYKAQINSFQAEKKRLSMTLDEKKEQERHEHDKAFQTLQKERETKLKLDADLSEAQRTIQVLTVDYKDARQKLERLEQDHEAVLTKVKTLESQHDTEVLKRTGIQGENKQLMDQVAQLNTKEKQLSKDLTDLREEKKNLEESYSKLKSSSAMDDLQMKELQDQLEAEQYFSTLYKSQVKELKEEIEEKIRKIEELKHELSILQEDSGSLSAQLEITTTKAESEQLARQIAEDGYSDLEKEKTIMELELKDSLARHKTELSEKLSRITQLEEAAQTFEKKIEDSISERDNLHQQIKKISEEFEKAKNDDKGKETASDKLRKELEREKMMKIEAINKLAEIMNRRDVSKKESTRGNATVLRKKEKECKKLQQELSSEKQKYTAMVNRNQIQILELQNTIQNENDCIQKIEMENDSKDLLIEQLQAQLTQLKQVADSGLLSINNSEDLPGSLAKEGWLAIPNRRNIKKYGWKKQYVIISSRKIFFYNNEADKSSAAPNMILDISKLFHARPVSQGDVIRADKNEIPRIFQILYGSEAESKRKGENELQENPEERGNLIVYMQHEFLIMHYHMPTTCDTCPKPVWHMFKAPDALECRRCHIKCHKDHVDREEACVTACQGNAIFASTGFTSRTLCHRGVR</sequence>
<evidence type="ECO:0000256" key="14">
    <source>
        <dbReference type="ARBA" id="ARBA00022842"/>
    </source>
</evidence>
<keyword evidence="6" id="KW-0723">Serine/threonine-protein kinase</keyword>
<evidence type="ECO:0000256" key="15">
    <source>
        <dbReference type="ARBA" id="ARBA00023054"/>
    </source>
</evidence>
<evidence type="ECO:0000256" key="7">
    <source>
        <dbReference type="ARBA" id="ARBA00022553"/>
    </source>
</evidence>
<evidence type="ECO:0000256" key="10">
    <source>
        <dbReference type="ARBA" id="ARBA00022741"/>
    </source>
</evidence>
<evidence type="ECO:0000256" key="3">
    <source>
        <dbReference type="ARBA" id="ARBA00009903"/>
    </source>
</evidence>
<evidence type="ECO:0000256" key="2">
    <source>
        <dbReference type="ARBA" id="ARBA00004245"/>
    </source>
</evidence>
<feature type="compositionally biased region" description="Basic and acidic residues" evidence="18">
    <location>
        <begin position="8"/>
        <end position="20"/>
    </location>
</feature>
<dbReference type="InterPro" id="IPR046349">
    <property type="entry name" value="C1-like_sf"/>
</dbReference>
<dbReference type="GO" id="GO:0005524">
    <property type="term" value="F:ATP binding"/>
    <property type="evidence" value="ECO:0007669"/>
    <property type="project" value="UniProtKB-KW"/>
</dbReference>
<comment type="caution">
    <text evidence="19">The sequence shown here is derived from an EMBL/GenBank/DDBJ whole genome shotgun (WGS) entry which is preliminary data.</text>
</comment>
<accession>A0A6S7GCD0</accession>
<name>A0A6S7GCD0_PARCT</name>
<dbReference type="PROSITE" id="PS51859">
    <property type="entry name" value="RHO_BD"/>
    <property type="match status" value="1"/>
</dbReference>
<dbReference type="GO" id="GO:1901888">
    <property type="term" value="P:regulation of cell junction assembly"/>
    <property type="evidence" value="ECO:0007669"/>
    <property type="project" value="TreeGrafter"/>
</dbReference>
<feature type="region of interest" description="Disordered" evidence="18">
    <location>
        <begin position="1"/>
        <end position="20"/>
    </location>
</feature>
<dbReference type="PANTHER" id="PTHR22988:SF73">
    <property type="entry name" value="RHO-ASSOCIATED PROTEIN KINASE"/>
    <property type="match status" value="1"/>
</dbReference>